<evidence type="ECO:0000256" key="2">
    <source>
        <dbReference type="ARBA" id="ARBA00022679"/>
    </source>
</evidence>
<dbReference type="PROSITE" id="PS51907">
    <property type="entry name" value="ZF_UBZ3"/>
    <property type="match status" value="1"/>
</dbReference>
<dbReference type="InterPro" id="IPR052230">
    <property type="entry name" value="DNA_polymerase_eta"/>
</dbReference>
<evidence type="ECO:0000256" key="10">
    <source>
        <dbReference type="PROSITE-ProRule" id="PRU00042"/>
    </source>
</evidence>
<proteinExistence type="predicted"/>
<dbReference type="PIRSF" id="PIRSF036603">
    <property type="entry name" value="DPol_eta"/>
    <property type="match status" value="1"/>
</dbReference>
<evidence type="ECO:0000256" key="6">
    <source>
        <dbReference type="ARBA" id="ARBA00022833"/>
    </source>
</evidence>
<dbReference type="GO" id="GO:0005634">
    <property type="term" value="C:nucleus"/>
    <property type="evidence" value="ECO:0007669"/>
    <property type="project" value="UniProtKB-SubCell"/>
</dbReference>
<dbReference type="Gene3D" id="3.30.1490.100">
    <property type="entry name" value="DNA polymerase, Y-family, little finger domain"/>
    <property type="match status" value="1"/>
</dbReference>
<name>A0A1G4JVN8_9SACH</name>
<organism evidence="14 15">
    <name type="scientific">Lachancea dasiensis</name>
    <dbReference type="NCBI Taxonomy" id="1072105"/>
    <lineage>
        <taxon>Eukaryota</taxon>
        <taxon>Fungi</taxon>
        <taxon>Dikarya</taxon>
        <taxon>Ascomycota</taxon>
        <taxon>Saccharomycotina</taxon>
        <taxon>Saccharomycetes</taxon>
        <taxon>Saccharomycetales</taxon>
        <taxon>Saccharomycetaceae</taxon>
        <taxon>Lachancea</taxon>
    </lineage>
</organism>
<dbReference type="OrthoDB" id="5723at2759"/>
<dbReference type="Proteomes" id="UP000190274">
    <property type="component" value="Chromosome G"/>
</dbReference>
<dbReference type="GO" id="GO:0070987">
    <property type="term" value="P:error-free translesion synthesis"/>
    <property type="evidence" value="ECO:0007669"/>
    <property type="project" value="EnsemblFungi"/>
</dbReference>
<dbReference type="GO" id="GO:0042276">
    <property type="term" value="P:error-prone translesion synthesis"/>
    <property type="evidence" value="ECO:0007669"/>
    <property type="project" value="EnsemblFungi"/>
</dbReference>
<dbReference type="GO" id="GO:0009314">
    <property type="term" value="P:response to radiation"/>
    <property type="evidence" value="ECO:0007669"/>
    <property type="project" value="TreeGrafter"/>
</dbReference>
<sequence length="622" mass="71494">MSSYKWRDLLDLNSKDKAYLSPLSCIAHIDINAFFAQVEQIRCHYSVDEPVVCVQWNSIIAVSYAARKYGITRMDSVFDAFKKCDHLIPVHTAVFRKGEDFWQYRDDCGSWHTEEDKKLTPEKFKVSLDPYRRESRKVINIFNEWCDMVEKGSVDEVFLDLGRNVFECLFFDDKVEGFGAMRDLFKNGGYDLDDFLPQVPGKVSIYFEGNDYNPSSEHAYQDWDDILFCLGSIICNKIRSQISKVLGYTTSCGIARTKTMAKLASNFKKPDAQTIIRNNNICAFLDNESLELTSFWSMGGIIGKGLTQLLELPNEKPLKYIRDSWPVSSDELRAYLKEKTQQITDDKDLFYRPADDQLQQMSEKVFQLARGEFRTPLSPKPMVRSMMSNKNLRGNSCQHYQDCLAWLEVFSGELIGRIKELEEEYEKIVIPKTLTISVRTTKFQRHSRGGSLVVSGHVRAKDLMERGTRLIKQLDCKHGNSEGFYPLTNINMMISNFEIVETGKTIVDMFGQRTQVIRRSGDDFIKAGDQGLLVPIEETKVRLRCDPCNMNFEGPSEFKEHEDFHFAMKLSESLNGATENSTNLSYGERRLLFSNSKRVSGKSSQKIGKSAKKSDIYKYFNK</sequence>
<evidence type="ECO:0000313" key="15">
    <source>
        <dbReference type="Proteomes" id="UP000190274"/>
    </source>
</evidence>
<keyword evidence="8" id="KW-0539">Nucleus</keyword>
<evidence type="ECO:0000256" key="8">
    <source>
        <dbReference type="ARBA" id="ARBA00023242"/>
    </source>
</evidence>
<evidence type="ECO:0000256" key="9">
    <source>
        <dbReference type="ARBA" id="ARBA00044975"/>
    </source>
</evidence>
<evidence type="ECO:0000259" key="13">
    <source>
        <dbReference type="PROSITE" id="PS51907"/>
    </source>
</evidence>
<dbReference type="GO" id="GO:0006281">
    <property type="term" value="P:DNA repair"/>
    <property type="evidence" value="ECO:0007669"/>
    <property type="project" value="UniProtKB-KW"/>
</dbReference>
<keyword evidence="5 10" id="KW-0863">Zinc-finger</keyword>
<evidence type="ECO:0000259" key="12">
    <source>
        <dbReference type="PROSITE" id="PS50173"/>
    </source>
</evidence>
<dbReference type="InterPro" id="IPR013087">
    <property type="entry name" value="Znf_C2H2_type"/>
</dbReference>
<dbReference type="Pfam" id="PF11799">
    <property type="entry name" value="IMS_C"/>
    <property type="match status" value="1"/>
</dbReference>
<dbReference type="AlphaFoldDB" id="A0A1G4JVN8"/>
<dbReference type="InterPro" id="IPR017961">
    <property type="entry name" value="DNA_pol_Y-fam_little_finger"/>
</dbReference>
<dbReference type="Pfam" id="PF00817">
    <property type="entry name" value="IMS"/>
    <property type="match status" value="1"/>
</dbReference>
<keyword evidence="6" id="KW-0862">Zinc</keyword>
<dbReference type="PANTHER" id="PTHR45873:SF1">
    <property type="entry name" value="DNA POLYMERASE ETA"/>
    <property type="match status" value="1"/>
</dbReference>
<feature type="domain" description="C2H2-type" evidence="11">
    <location>
        <begin position="543"/>
        <end position="570"/>
    </location>
</feature>
<dbReference type="GO" id="GO:0005657">
    <property type="term" value="C:replication fork"/>
    <property type="evidence" value="ECO:0007669"/>
    <property type="project" value="EnsemblFungi"/>
</dbReference>
<dbReference type="GO" id="GO:0005739">
    <property type="term" value="C:mitochondrion"/>
    <property type="evidence" value="ECO:0007669"/>
    <property type="project" value="EnsemblFungi"/>
</dbReference>
<feature type="domain" description="UmuC" evidence="12">
    <location>
        <begin position="26"/>
        <end position="305"/>
    </location>
</feature>
<accession>A0A1G4JVN8</accession>
<dbReference type="GO" id="GO:0007059">
    <property type="term" value="P:chromosome segregation"/>
    <property type="evidence" value="ECO:0007669"/>
    <property type="project" value="EnsemblFungi"/>
</dbReference>
<evidence type="ECO:0000256" key="5">
    <source>
        <dbReference type="ARBA" id="ARBA00022771"/>
    </source>
</evidence>
<dbReference type="Pfam" id="PF18439">
    <property type="entry name" value="zf_UBZ"/>
    <property type="match status" value="1"/>
</dbReference>
<keyword evidence="4" id="KW-0227">DNA damage</keyword>
<keyword evidence="15" id="KW-1185">Reference proteome</keyword>
<dbReference type="GO" id="GO:0008270">
    <property type="term" value="F:zinc ion binding"/>
    <property type="evidence" value="ECO:0007669"/>
    <property type="project" value="UniProtKB-KW"/>
</dbReference>
<dbReference type="GO" id="GO:0035861">
    <property type="term" value="C:site of double-strand break"/>
    <property type="evidence" value="ECO:0007669"/>
    <property type="project" value="TreeGrafter"/>
</dbReference>
<keyword evidence="7" id="KW-0234">DNA repair</keyword>
<protein>
    <recommendedName>
        <fullName evidence="9">DNA polymerase eta</fullName>
    </recommendedName>
</protein>
<dbReference type="Gene3D" id="3.30.70.270">
    <property type="match status" value="1"/>
</dbReference>
<feature type="domain" description="UBZ3-type" evidence="13">
    <location>
        <begin position="538"/>
        <end position="573"/>
    </location>
</feature>
<keyword evidence="2" id="KW-0808">Transferase</keyword>
<dbReference type="GO" id="GO:0007064">
    <property type="term" value="P:mitotic sister chromatid cohesion"/>
    <property type="evidence" value="ECO:0007669"/>
    <property type="project" value="EnsemblFungi"/>
</dbReference>
<dbReference type="GO" id="GO:0003887">
    <property type="term" value="F:DNA-directed DNA polymerase activity"/>
    <property type="evidence" value="ECO:0007669"/>
    <property type="project" value="EnsemblFungi"/>
</dbReference>
<dbReference type="PROSITE" id="PS50173">
    <property type="entry name" value="UMUC"/>
    <property type="match status" value="1"/>
</dbReference>
<dbReference type="SUPFAM" id="SSF100879">
    <property type="entry name" value="Lesion bypass DNA polymerase (Y-family), little finger domain"/>
    <property type="match status" value="1"/>
</dbReference>
<dbReference type="FunFam" id="3.40.1170.60:FF:000008">
    <property type="entry name" value="DNA polymerase eta subunit"/>
    <property type="match status" value="1"/>
</dbReference>
<dbReference type="SUPFAM" id="SSF56672">
    <property type="entry name" value="DNA/RNA polymerases"/>
    <property type="match status" value="1"/>
</dbReference>
<dbReference type="InterPro" id="IPR041298">
    <property type="entry name" value="UBZ3"/>
</dbReference>
<evidence type="ECO:0000256" key="4">
    <source>
        <dbReference type="ARBA" id="ARBA00022763"/>
    </source>
</evidence>
<evidence type="ECO:0000256" key="1">
    <source>
        <dbReference type="ARBA" id="ARBA00004123"/>
    </source>
</evidence>
<dbReference type="InterPro" id="IPR001126">
    <property type="entry name" value="UmuC"/>
</dbReference>
<comment type="subcellular location">
    <subcellularLocation>
        <location evidence="1">Nucleus</location>
    </subcellularLocation>
</comment>
<dbReference type="PROSITE" id="PS00028">
    <property type="entry name" value="ZINC_FINGER_C2H2_1"/>
    <property type="match status" value="1"/>
</dbReference>
<dbReference type="InterPro" id="IPR036775">
    <property type="entry name" value="DNA_pol_Y-fam_lit_finger_sf"/>
</dbReference>
<dbReference type="EMBL" id="LT598457">
    <property type="protein sequence ID" value="SCU95115.1"/>
    <property type="molecule type" value="Genomic_DNA"/>
</dbReference>
<reference evidence="15" key="1">
    <citation type="submission" date="2016-03" db="EMBL/GenBank/DDBJ databases">
        <authorList>
            <person name="Devillers H."/>
        </authorList>
    </citation>
    <scope>NUCLEOTIDE SEQUENCE [LARGE SCALE GENOMIC DNA]</scope>
</reference>
<evidence type="ECO:0000256" key="7">
    <source>
        <dbReference type="ARBA" id="ARBA00023204"/>
    </source>
</evidence>
<evidence type="ECO:0000256" key="3">
    <source>
        <dbReference type="ARBA" id="ARBA00022723"/>
    </source>
</evidence>
<gene>
    <name evidence="14" type="ORF">LADA_0G13586G</name>
</gene>
<dbReference type="GO" id="GO:0003684">
    <property type="term" value="F:damaged DNA binding"/>
    <property type="evidence" value="ECO:0007669"/>
    <property type="project" value="InterPro"/>
</dbReference>
<dbReference type="InterPro" id="IPR043128">
    <property type="entry name" value="Rev_trsase/Diguanyl_cyclase"/>
</dbReference>
<dbReference type="STRING" id="1266660.A0A1G4JVN8"/>
<dbReference type="Gene3D" id="3.40.1170.60">
    <property type="match status" value="1"/>
</dbReference>
<dbReference type="InterPro" id="IPR043502">
    <property type="entry name" value="DNA/RNA_pol_sf"/>
</dbReference>
<evidence type="ECO:0000313" key="14">
    <source>
        <dbReference type="EMBL" id="SCU95115.1"/>
    </source>
</evidence>
<dbReference type="PROSITE" id="PS50157">
    <property type="entry name" value="ZINC_FINGER_C2H2_2"/>
    <property type="match status" value="1"/>
</dbReference>
<evidence type="ECO:0000259" key="11">
    <source>
        <dbReference type="PROSITE" id="PS50157"/>
    </source>
</evidence>
<dbReference type="PANTHER" id="PTHR45873">
    <property type="entry name" value="DNA POLYMERASE ETA"/>
    <property type="match status" value="1"/>
</dbReference>
<keyword evidence="3" id="KW-0479">Metal-binding</keyword>
<dbReference type="Gene3D" id="1.10.150.20">
    <property type="entry name" value="5' to 3' exonuclease, C-terminal subdomain"/>
    <property type="match status" value="1"/>
</dbReference>